<sequence>MPDNGFNQLRSLSPLVNAIKLGKLSIVKKLIEYLRYSPLTQAHGYALLKTPSTNFPIYKAIQMLITYNRDDILFRLAKLIRHKFGRIDLADFDVCVRLVARTSNIRVVRSLFGIPASPAWTLTPNTMCTICNSADYDLIYFAFHEADCANQCINSRGHPLHIAVRAVLEATRAVHDTEKYDINERVIYTFKSYWNEPVTALDIANFYENHAIIKWLLDYGANYPRRFPYSHISGRIYNCIRDRAIVDDPGMRDSPSYGQYQSMSVEARERFVFGLDQ</sequence>
<protein>
    <recommendedName>
        <fullName evidence="3">Ankyrin repeat protein</fullName>
    </recommendedName>
</protein>
<name>M2URD9_COCH5</name>
<dbReference type="AlphaFoldDB" id="M2URD9"/>
<dbReference type="OrthoDB" id="3692348at2759"/>
<accession>M2URD9</accession>
<dbReference type="eggNOG" id="ENOG502RITK">
    <property type="taxonomic scope" value="Eukaryota"/>
</dbReference>
<evidence type="ECO:0008006" key="3">
    <source>
        <dbReference type="Google" id="ProtNLM"/>
    </source>
</evidence>
<dbReference type="SUPFAM" id="SSF48403">
    <property type="entry name" value="Ankyrin repeat"/>
    <property type="match status" value="1"/>
</dbReference>
<dbReference type="InterPro" id="IPR036770">
    <property type="entry name" value="Ankyrin_rpt-contain_sf"/>
</dbReference>
<reference evidence="2" key="2">
    <citation type="journal article" date="2013" name="PLoS Genet.">
        <title>Comparative genome structure, secondary metabolite, and effector coding capacity across Cochliobolus pathogens.</title>
        <authorList>
            <person name="Condon B.J."/>
            <person name="Leng Y."/>
            <person name="Wu D."/>
            <person name="Bushley K.E."/>
            <person name="Ohm R.A."/>
            <person name="Otillar R."/>
            <person name="Martin J."/>
            <person name="Schackwitz W."/>
            <person name="Grimwood J."/>
            <person name="MohdZainudin N."/>
            <person name="Xue C."/>
            <person name="Wang R."/>
            <person name="Manning V.A."/>
            <person name="Dhillon B."/>
            <person name="Tu Z.J."/>
            <person name="Steffenson B.J."/>
            <person name="Salamov A."/>
            <person name="Sun H."/>
            <person name="Lowry S."/>
            <person name="LaButti K."/>
            <person name="Han J."/>
            <person name="Copeland A."/>
            <person name="Lindquist E."/>
            <person name="Barry K."/>
            <person name="Schmutz J."/>
            <person name="Baker S.E."/>
            <person name="Ciuffetti L.M."/>
            <person name="Grigoriev I.V."/>
            <person name="Zhong S."/>
            <person name="Turgeon B.G."/>
        </authorList>
    </citation>
    <scope>NUCLEOTIDE SEQUENCE [LARGE SCALE GENOMIC DNA]</scope>
    <source>
        <strain evidence="2">C5 / ATCC 48332 / race O</strain>
    </source>
</reference>
<dbReference type="EMBL" id="KB445578">
    <property type="protein sequence ID" value="EMD90453.1"/>
    <property type="molecule type" value="Genomic_DNA"/>
</dbReference>
<dbReference type="Gene3D" id="1.25.40.20">
    <property type="entry name" value="Ankyrin repeat-containing domain"/>
    <property type="match status" value="1"/>
</dbReference>
<dbReference type="HOGENOM" id="CLU_064359_0_0_1"/>
<evidence type="ECO:0000313" key="2">
    <source>
        <dbReference type="Proteomes" id="UP000016936"/>
    </source>
</evidence>
<keyword evidence="2" id="KW-1185">Reference proteome</keyword>
<dbReference type="Proteomes" id="UP000016936">
    <property type="component" value="Unassembled WGS sequence"/>
</dbReference>
<reference evidence="1 2" key="1">
    <citation type="journal article" date="2012" name="PLoS Pathog.">
        <title>Diverse lifestyles and strategies of plant pathogenesis encoded in the genomes of eighteen Dothideomycetes fungi.</title>
        <authorList>
            <person name="Ohm R.A."/>
            <person name="Feau N."/>
            <person name="Henrissat B."/>
            <person name="Schoch C.L."/>
            <person name="Horwitz B.A."/>
            <person name="Barry K.W."/>
            <person name="Condon B.J."/>
            <person name="Copeland A.C."/>
            <person name="Dhillon B."/>
            <person name="Glaser F."/>
            <person name="Hesse C.N."/>
            <person name="Kosti I."/>
            <person name="LaButti K."/>
            <person name="Lindquist E.A."/>
            <person name="Lucas S."/>
            <person name="Salamov A.A."/>
            <person name="Bradshaw R.E."/>
            <person name="Ciuffetti L."/>
            <person name="Hamelin R.C."/>
            <person name="Kema G.H.J."/>
            <person name="Lawrence C."/>
            <person name="Scott J.A."/>
            <person name="Spatafora J.W."/>
            <person name="Turgeon B.G."/>
            <person name="de Wit P.J.G.M."/>
            <person name="Zhong S."/>
            <person name="Goodwin S.B."/>
            <person name="Grigoriev I.V."/>
        </authorList>
    </citation>
    <scope>NUCLEOTIDE SEQUENCE [LARGE SCALE GENOMIC DNA]</scope>
    <source>
        <strain evidence="2">C5 / ATCC 48332 / race O</strain>
    </source>
</reference>
<proteinExistence type="predicted"/>
<evidence type="ECO:0000313" key="1">
    <source>
        <dbReference type="EMBL" id="EMD90453.1"/>
    </source>
</evidence>
<organism evidence="1 2">
    <name type="scientific">Cochliobolus heterostrophus (strain C5 / ATCC 48332 / race O)</name>
    <name type="common">Southern corn leaf blight fungus</name>
    <name type="synonym">Bipolaris maydis</name>
    <dbReference type="NCBI Taxonomy" id="701091"/>
    <lineage>
        <taxon>Eukaryota</taxon>
        <taxon>Fungi</taxon>
        <taxon>Dikarya</taxon>
        <taxon>Ascomycota</taxon>
        <taxon>Pezizomycotina</taxon>
        <taxon>Dothideomycetes</taxon>
        <taxon>Pleosporomycetidae</taxon>
        <taxon>Pleosporales</taxon>
        <taxon>Pleosporineae</taxon>
        <taxon>Pleosporaceae</taxon>
        <taxon>Bipolaris</taxon>
    </lineage>
</organism>
<gene>
    <name evidence="1" type="ORF">COCHEDRAFT_1225927</name>
</gene>